<dbReference type="Pfam" id="PF00930">
    <property type="entry name" value="DPPIV_N"/>
    <property type="match status" value="1"/>
</dbReference>
<dbReference type="InterPro" id="IPR050278">
    <property type="entry name" value="Serine_Prot_S9B/DPPIV"/>
</dbReference>
<evidence type="ECO:0000313" key="5">
    <source>
        <dbReference type="Proteomes" id="UP001325680"/>
    </source>
</evidence>
<keyword evidence="1" id="KW-0732">Signal</keyword>
<dbReference type="Proteomes" id="UP001325680">
    <property type="component" value="Chromosome"/>
</dbReference>
<dbReference type="InterPro" id="IPR001375">
    <property type="entry name" value="Peptidase_S9_cat"/>
</dbReference>
<organism evidence="4 5">
    <name type="scientific">Niabella yanshanensis</name>
    <dbReference type="NCBI Taxonomy" id="577386"/>
    <lineage>
        <taxon>Bacteria</taxon>
        <taxon>Pseudomonadati</taxon>
        <taxon>Bacteroidota</taxon>
        <taxon>Chitinophagia</taxon>
        <taxon>Chitinophagales</taxon>
        <taxon>Chitinophagaceae</taxon>
        <taxon>Niabella</taxon>
    </lineage>
</organism>
<evidence type="ECO:0000259" key="3">
    <source>
        <dbReference type="Pfam" id="PF00930"/>
    </source>
</evidence>
<dbReference type="SUPFAM" id="SSF82171">
    <property type="entry name" value="DPP6 N-terminal domain-like"/>
    <property type="match status" value="1"/>
</dbReference>
<protein>
    <submittedName>
        <fullName evidence="4">DPP IV N-terminal domain-containing protein</fullName>
    </submittedName>
</protein>
<dbReference type="EMBL" id="CP139960">
    <property type="protein sequence ID" value="WQD40595.1"/>
    <property type="molecule type" value="Genomic_DNA"/>
</dbReference>
<feature type="chain" id="PRO_5046645351" evidence="1">
    <location>
        <begin position="21"/>
        <end position="725"/>
    </location>
</feature>
<sequence>MFRKIFCFCFILLAFTGSRAQSVNWGADGNSYYKSEEGAIVKYSLPQHTKAILVPAEKLKPSGSARPIDIRSFVISKDESKVLIYNNTRQVWREDTRGDYWVLDLASGKLQQLGKDKPEASLMFAKLSPDNTKVAYVSGYNLYVEDLASGSIKALTTDGNRKNINGTFDWAYEEEFFCRDGFRWAPDSKKIAYWKIIAGDTKVYNMVNNTDSIYPRLIPIEYPVAGEKPSVFKIGVVSLSDAQTRWMTIADDAVWGSYVPRMEWAGNNSELIVQHLNRRQNESNLILCNAASGSVQTIYTEKDSAWIDIVANWDQDYTNGGWDWLNGGKEFLWPAEKDGWRHLYRVSRDGKKEILITKGKYDVMDIAAIDEPGGYLYFHASPENATQKYLYRTKLNGTGNAERLTPDEYPGTNSYNLSPGATYAVHNFSNYYTRPSMEWITVAGHKPIGDGIKAAAATAKAQSNVEFITITTEEGVQMDTWMAKPANFDASKKYPVVFYVYTEPWGQTVKDSYGAGRNFLYKGDMAKDGYIYVSIDSRGTPVPKGRAWRKALYKNIGILNIHDQAMAAKALLKQYPYLDSERTAVWGWSGGGSTTLNLMFQFPEIYKTGIAVAAVGNQLTYDNIYQERYSGIPQQDETPYIKGSPITHAKNLKGNLLYIHGTGDDNVHYNNAEMLFNELIKHNRQFQMMSYPNRTHSIAEGEGTSAHLQTLYTNYLRQYCPPGAK</sequence>
<dbReference type="InterPro" id="IPR029058">
    <property type="entry name" value="AB_hydrolase_fold"/>
</dbReference>
<evidence type="ECO:0000259" key="2">
    <source>
        <dbReference type="Pfam" id="PF00326"/>
    </source>
</evidence>
<gene>
    <name evidence="4" type="ORF">U0035_10590</name>
</gene>
<keyword evidence="5" id="KW-1185">Reference proteome</keyword>
<dbReference type="SUPFAM" id="SSF53474">
    <property type="entry name" value="alpha/beta-Hydrolases"/>
    <property type="match status" value="1"/>
</dbReference>
<dbReference type="InterPro" id="IPR002469">
    <property type="entry name" value="Peptidase_S9B_N"/>
</dbReference>
<proteinExistence type="predicted"/>
<reference evidence="4 5" key="1">
    <citation type="submission" date="2023-12" db="EMBL/GenBank/DDBJ databases">
        <title>Genome sequencing and assembly of bacterial species from a model synthetic community.</title>
        <authorList>
            <person name="Hogle S.L."/>
        </authorList>
    </citation>
    <scope>NUCLEOTIDE SEQUENCE [LARGE SCALE GENOMIC DNA]</scope>
    <source>
        <strain evidence="4 5">HAMBI_3031</strain>
    </source>
</reference>
<dbReference type="Pfam" id="PF00326">
    <property type="entry name" value="Peptidase_S9"/>
    <property type="match status" value="1"/>
</dbReference>
<feature type="domain" description="Peptidase S9 prolyl oligopeptidase catalytic" evidence="2">
    <location>
        <begin position="525"/>
        <end position="717"/>
    </location>
</feature>
<evidence type="ECO:0000313" key="4">
    <source>
        <dbReference type="EMBL" id="WQD40595.1"/>
    </source>
</evidence>
<dbReference type="RefSeq" id="WP_114789769.1">
    <property type="nucleotide sequence ID" value="NZ_CP139960.1"/>
</dbReference>
<feature type="domain" description="Dipeptidylpeptidase IV N-terminal" evidence="3">
    <location>
        <begin position="76"/>
        <end position="431"/>
    </location>
</feature>
<accession>A0ABZ0WBA5</accession>
<dbReference type="PANTHER" id="PTHR11731">
    <property type="entry name" value="PROTEASE FAMILY S9B,C DIPEPTIDYL-PEPTIDASE IV-RELATED"/>
    <property type="match status" value="1"/>
</dbReference>
<dbReference type="PANTHER" id="PTHR11731:SF193">
    <property type="entry name" value="DIPEPTIDYL PEPTIDASE 9"/>
    <property type="match status" value="1"/>
</dbReference>
<dbReference type="Gene3D" id="3.40.50.1820">
    <property type="entry name" value="alpha/beta hydrolase"/>
    <property type="match status" value="1"/>
</dbReference>
<name>A0ABZ0WBA5_9BACT</name>
<feature type="signal peptide" evidence="1">
    <location>
        <begin position="1"/>
        <end position="20"/>
    </location>
</feature>
<dbReference type="Gene3D" id="2.140.10.30">
    <property type="entry name" value="Dipeptidylpeptidase IV, N-terminal domain"/>
    <property type="match status" value="1"/>
</dbReference>
<evidence type="ECO:0000256" key="1">
    <source>
        <dbReference type="SAM" id="SignalP"/>
    </source>
</evidence>